<organism evidence="2 3">
    <name type="scientific">Endosaccharibacter trunci</name>
    <dbReference type="NCBI Taxonomy" id="2812733"/>
    <lineage>
        <taxon>Bacteria</taxon>
        <taxon>Pseudomonadati</taxon>
        <taxon>Pseudomonadota</taxon>
        <taxon>Alphaproteobacteria</taxon>
        <taxon>Acetobacterales</taxon>
        <taxon>Acetobacteraceae</taxon>
        <taxon>Endosaccharibacter</taxon>
    </lineage>
</organism>
<dbReference type="PROSITE" id="PS50404">
    <property type="entry name" value="GST_NTER"/>
    <property type="match status" value="1"/>
</dbReference>
<gene>
    <name evidence="2" type="ORF">NFI95_01515</name>
</gene>
<proteinExistence type="predicted"/>
<feature type="domain" description="GST N-terminal" evidence="1">
    <location>
        <begin position="1"/>
        <end position="78"/>
    </location>
</feature>
<accession>A0ABT1W5P3</accession>
<protein>
    <submittedName>
        <fullName evidence="2">Glutathione S-transferase family protein</fullName>
    </submittedName>
</protein>
<dbReference type="PANTHER" id="PTHR44051">
    <property type="entry name" value="GLUTATHIONE S-TRANSFERASE-RELATED"/>
    <property type="match status" value="1"/>
</dbReference>
<dbReference type="Gene3D" id="1.20.1050.10">
    <property type="match status" value="1"/>
</dbReference>
<dbReference type="Gene3D" id="3.40.30.10">
    <property type="entry name" value="Glutaredoxin"/>
    <property type="match status" value="1"/>
</dbReference>
<dbReference type="RefSeq" id="WP_422862569.1">
    <property type="nucleotide sequence ID" value="NZ_JAMSKV010000001.1"/>
</dbReference>
<name>A0ABT1W5P3_9PROT</name>
<evidence type="ECO:0000313" key="2">
    <source>
        <dbReference type="EMBL" id="MCQ8277128.1"/>
    </source>
</evidence>
<dbReference type="CDD" id="cd03205">
    <property type="entry name" value="GST_C_6"/>
    <property type="match status" value="1"/>
</dbReference>
<dbReference type="InterPro" id="IPR004045">
    <property type="entry name" value="Glutathione_S-Trfase_N"/>
</dbReference>
<dbReference type="EMBL" id="JAMSKV010000001">
    <property type="protein sequence ID" value="MCQ8277128.1"/>
    <property type="molecule type" value="Genomic_DNA"/>
</dbReference>
<keyword evidence="3" id="KW-1185">Reference proteome</keyword>
<dbReference type="InterPro" id="IPR036249">
    <property type="entry name" value="Thioredoxin-like_sf"/>
</dbReference>
<evidence type="ECO:0000259" key="1">
    <source>
        <dbReference type="PROSITE" id="PS50404"/>
    </source>
</evidence>
<dbReference type="PANTHER" id="PTHR44051:SF8">
    <property type="entry name" value="GLUTATHIONE S-TRANSFERASE GSTA"/>
    <property type="match status" value="1"/>
</dbReference>
<reference evidence="2 3" key="1">
    <citation type="submission" date="2022-06" db="EMBL/GenBank/DDBJ databases">
        <title>Endosaccharibacter gen. nov., sp. nov., endophytic bacteria isolated from sugarcane.</title>
        <authorList>
            <person name="Pitiwittayakul N."/>
            <person name="Yukphan P."/>
            <person name="Charoenyingcharoen P."/>
            <person name="Tanasupawat S."/>
        </authorList>
    </citation>
    <scope>NUCLEOTIDE SEQUENCE [LARGE SCALE GENOMIC DNA]</scope>
    <source>
        <strain evidence="2 3">KSS8</strain>
    </source>
</reference>
<sequence>MRLIGMPDSPFVRRVAISLHRLAMPFEHEKLSVFRDYDRFRVVNPSVKAPTLVLEDGTVLFESGLILDYLERIAPAGRSLMPANPALLPKALRSIALGLAVCEKSVQISYETNLRPAEKRHEPWLDRLRQQLDSSLAMLEQTMSDAEPWLFGQTQLQPDITLAVAWWFANHVAPDSADPARFPALAAHSARAEATEAFRLVPPA</sequence>
<dbReference type="SUPFAM" id="SSF47616">
    <property type="entry name" value="GST C-terminal domain-like"/>
    <property type="match status" value="1"/>
</dbReference>
<dbReference type="Pfam" id="PF13417">
    <property type="entry name" value="GST_N_3"/>
    <property type="match status" value="1"/>
</dbReference>
<dbReference type="Proteomes" id="UP001524587">
    <property type="component" value="Unassembled WGS sequence"/>
</dbReference>
<comment type="caution">
    <text evidence="2">The sequence shown here is derived from an EMBL/GenBank/DDBJ whole genome shotgun (WGS) entry which is preliminary data.</text>
</comment>
<dbReference type="SUPFAM" id="SSF52833">
    <property type="entry name" value="Thioredoxin-like"/>
    <property type="match status" value="1"/>
</dbReference>
<dbReference type="Pfam" id="PF13410">
    <property type="entry name" value="GST_C_2"/>
    <property type="match status" value="1"/>
</dbReference>
<evidence type="ECO:0000313" key="3">
    <source>
        <dbReference type="Proteomes" id="UP001524587"/>
    </source>
</evidence>
<dbReference type="InterPro" id="IPR036282">
    <property type="entry name" value="Glutathione-S-Trfase_C_sf"/>
</dbReference>